<evidence type="ECO:0000259" key="3">
    <source>
        <dbReference type="Pfam" id="PF15456"/>
    </source>
</evidence>
<keyword evidence="1" id="KW-0175">Coiled coil</keyword>
<name>A0AAN6NGS3_9PEZI</name>
<dbReference type="Gene3D" id="1.10.287.1490">
    <property type="match status" value="1"/>
</dbReference>
<reference evidence="6" key="1">
    <citation type="journal article" date="2023" name="Mol. Phylogenet. Evol.">
        <title>Genome-scale phylogeny and comparative genomics of the fungal order Sordariales.</title>
        <authorList>
            <person name="Hensen N."/>
            <person name="Bonometti L."/>
            <person name="Westerberg I."/>
            <person name="Brannstrom I.O."/>
            <person name="Guillou S."/>
            <person name="Cros-Aarteil S."/>
            <person name="Calhoun S."/>
            <person name="Haridas S."/>
            <person name="Kuo A."/>
            <person name="Mondo S."/>
            <person name="Pangilinan J."/>
            <person name="Riley R."/>
            <person name="LaButti K."/>
            <person name="Andreopoulos B."/>
            <person name="Lipzen A."/>
            <person name="Chen C."/>
            <person name="Yan M."/>
            <person name="Daum C."/>
            <person name="Ng V."/>
            <person name="Clum A."/>
            <person name="Steindorff A."/>
            <person name="Ohm R.A."/>
            <person name="Martin F."/>
            <person name="Silar P."/>
            <person name="Natvig D.O."/>
            <person name="Lalanne C."/>
            <person name="Gautier V."/>
            <person name="Ament-Velasquez S.L."/>
            <person name="Kruys A."/>
            <person name="Hutchinson M.I."/>
            <person name="Powell A.J."/>
            <person name="Barry K."/>
            <person name="Miller A.N."/>
            <person name="Grigoriev I.V."/>
            <person name="Debuchy R."/>
            <person name="Gladieux P."/>
            <person name="Hiltunen Thoren M."/>
            <person name="Johannesson H."/>
        </authorList>
    </citation>
    <scope>NUCLEOTIDE SEQUENCE [LARGE SCALE GENOMIC DNA]</scope>
    <source>
        <strain evidence="6">CBS 340.73</strain>
    </source>
</reference>
<accession>A0AAN6NGS3</accession>
<feature type="compositionally biased region" description="Basic and acidic residues" evidence="2">
    <location>
        <begin position="164"/>
        <end position="174"/>
    </location>
</feature>
<dbReference type="InterPro" id="IPR056703">
    <property type="entry name" value="DUF7801"/>
</dbReference>
<evidence type="ECO:0000259" key="4">
    <source>
        <dbReference type="Pfam" id="PF25078"/>
    </source>
</evidence>
<comment type="caution">
    <text evidence="5">The sequence shown here is derived from an EMBL/GenBank/DDBJ whole genome shotgun (WGS) entry which is preliminary data.</text>
</comment>
<dbReference type="AlphaFoldDB" id="A0AAN6NGS3"/>
<evidence type="ECO:0000256" key="2">
    <source>
        <dbReference type="SAM" id="MobiDB-lite"/>
    </source>
</evidence>
<feature type="region of interest" description="Disordered" evidence="2">
    <location>
        <begin position="856"/>
        <end position="875"/>
    </location>
</feature>
<dbReference type="InterPro" id="IPR029191">
    <property type="entry name" value="Uds1"/>
</dbReference>
<evidence type="ECO:0000256" key="1">
    <source>
        <dbReference type="SAM" id="Coils"/>
    </source>
</evidence>
<sequence length="925" mass="102312">MMNGMSTRPGGGDGYDSGRGRMPVTNGQPIAPTGKGLLDGYRKDIMNGFEPERPRFNPLTMNPAASPGLAPVDLNDPIQVHLLTETALTDSKGYEILSQDEVDELKKQIQSLTMRIEQARANLAIQSKYRDAASSMAKLYSPQKPEGGAKRRSLRGTSNASNHHLSEEAAREAEMEKLASERRCEELAAELFTLEKRLMDCERQLLEHTAGILQLTHRASSKRNGQQLAEGQQLMLNNGMPGSPESLYTYTNARNSMEPSGDAYSFDERSLYLPLDDMDGQPGGRPKNMIEIPMKSPVRGQHTQLREEMERLREDNARLAEAEAQRSAEAEGLRIQSAGHIRTITDTERRLETLNNKLREVITAFNPAKNGGFSKPEPATGSGISLTKQLDYLERGLATAAEEQSSQAGTKSTREIELDAAAAAATASLAQAEERILSLNDQIQNLLLQSSADLPPPPQLSDGKAIDDQLDYLQDALEAVQSELSRAAEVSSSASANRQNNEQVEAVLTGLWDIIQTGLAEIQQQKAARRQKRLEMGLPGGDDDDDGAVSDSEGVVSLDEPYSLQAFSTKVQWLYAQATSLKEQKSVLQRQIKQQRELNSRSDSEKDAELQKRMDELEKTRTMLVQSEQQAQEAQDQLAAILTEMDTLQKTSAANESASLRGVQDQLQAAQDQIKQRNEMIAALESSNQDVQNQLAMATANLATLQTQLGAATERAREGQGEAERLQGEMERKDAELEEMNMMVIELKTEMTIAKAELDGAYGSRAQRAKEAAALSNSSEMNQLNTQVERLKTELASTLKDLEAITRESITAEKEKLELESRLDDATAAKERLESELTALRDKLEREISRLQEQLDGERLRPPPSPMAGGGGRAGASMLSEQFRATMKEERKKFQEELRVSHFFFSFSPWAFEKKGGGRWIMLIQ</sequence>
<keyword evidence="6" id="KW-1185">Reference proteome</keyword>
<evidence type="ECO:0000313" key="5">
    <source>
        <dbReference type="EMBL" id="KAK3944548.1"/>
    </source>
</evidence>
<dbReference type="Pfam" id="PF25078">
    <property type="entry name" value="DUF7801"/>
    <property type="match status" value="1"/>
</dbReference>
<dbReference type="Pfam" id="PF15456">
    <property type="entry name" value="Uds1"/>
    <property type="match status" value="1"/>
</dbReference>
<dbReference type="Proteomes" id="UP001303473">
    <property type="component" value="Unassembled WGS sequence"/>
</dbReference>
<feature type="region of interest" description="Disordered" evidence="2">
    <location>
        <begin position="138"/>
        <end position="174"/>
    </location>
</feature>
<feature type="coiled-coil region" evidence="1">
    <location>
        <begin position="302"/>
        <end position="364"/>
    </location>
</feature>
<organism evidence="5 6">
    <name type="scientific">Diplogelasinospora grovesii</name>
    <dbReference type="NCBI Taxonomy" id="303347"/>
    <lineage>
        <taxon>Eukaryota</taxon>
        <taxon>Fungi</taxon>
        <taxon>Dikarya</taxon>
        <taxon>Ascomycota</taxon>
        <taxon>Pezizomycotina</taxon>
        <taxon>Sordariomycetes</taxon>
        <taxon>Sordariomycetidae</taxon>
        <taxon>Sordariales</taxon>
        <taxon>Diplogelasinosporaceae</taxon>
        <taxon>Diplogelasinospora</taxon>
    </lineage>
</organism>
<protein>
    <submittedName>
        <fullName evidence="5">Involucrin repeat protein</fullName>
    </submittedName>
</protein>
<feature type="coiled-coil region" evidence="1">
    <location>
        <begin position="422"/>
        <end position="449"/>
    </location>
</feature>
<feature type="domain" description="Up-regulated during septation protein 1" evidence="3">
    <location>
        <begin position="80"/>
        <end position="216"/>
    </location>
</feature>
<dbReference type="PANTHER" id="PTHR23159:SF60">
    <property type="entry name" value="SPINDLE ASSEMBLY ABNORMAL PROTEIN 4"/>
    <property type="match status" value="1"/>
</dbReference>
<dbReference type="EMBL" id="MU853759">
    <property type="protein sequence ID" value="KAK3944548.1"/>
    <property type="molecule type" value="Genomic_DNA"/>
</dbReference>
<gene>
    <name evidence="5" type="ORF">QBC46DRAFT_166698</name>
</gene>
<feature type="region of interest" description="Disordered" evidence="2">
    <location>
        <begin position="1"/>
        <end position="37"/>
    </location>
</feature>
<proteinExistence type="predicted"/>
<dbReference type="PANTHER" id="PTHR23159">
    <property type="entry name" value="CENTROSOMAL PROTEIN 2"/>
    <property type="match status" value="1"/>
</dbReference>
<feature type="coiled-coil region" evidence="1">
    <location>
        <begin position="578"/>
        <end position="757"/>
    </location>
</feature>
<feature type="domain" description="DUF7801" evidence="4">
    <location>
        <begin position="726"/>
        <end position="788"/>
    </location>
</feature>
<evidence type="ECO:0000313" key="6">
    <source>
        <dbReference type="Proteomes" id="UP001303473"/>
    </source>
</evidence>